<keyword evidence="1" id="KW-0812">Transmembrane</keyword>
<sequence>MKDIDIVASMFEEIKKSLEKLSKQKPSSQPTAETLSEDIISLKKILKLIFDMQTKLYEAQQELPNALKQSITVKVQQPKYFWWLVLVGFLLSCSVSLNFYQWLA</sequence>
<gene>
    <name evidence="2" type="ORF">HMPREF1059_01338</name>
</gene>
<evidence type="ECO:0000256" key="1">
    <source>
        <dbReference type="SAM" id="Phobius"/>
    </source>
</evidence>
<comment type="caution">
    <text evidence="2">The sequence shown here is derived from an EMBL/GenBank/DDBJ whole genome shotgun (WGS) entry which is preliminary data.</text>
</comment>
<proteinExistence type="predicted"/>
<dbReference type="Proteomes" id="UP000006262">
    <property type="component" value="Unassembled WGS sequence"/>
</dbReference>
<protein>
    <submittedName>
        <fullName evidence="2">Uncharacterized protein</fullName>
    </submittedName>
</protein>
<keyword evidence="1" id="KW-1133">Transmembrane helix</keyword>
<accession>A0AAD2YJM0</accession>
<evidence type="ECO:0000313" key="2">
    <source>
        <dbReference type="EMBL" id="EKN29737.1"/>
    </source>
</evidence>
<dbReference type="RefSeq" id="WP_005864163.1">
    <property type="nucleotide sequence ID" value="NZ_JH976486.1"/>
</dbReference>
<reference evidence="2 3" key="1">
    <citation type="submission" date="2012-02" db="EMBL/GenBank/DDBJ databases">
        <title>The Genome Sequence of Parabacteroides distasonis CL09T03C24.</title>
        <authorList>
            <consortium name="The Broad Institute Genome Sequencing Platform"/>
            <person name="Earl A."/>
            <person name="Ward D."/>
            <person name="Feldgarden M."/>
            <person name="Gevers D."/>
            <person name="Zitomersky N.L."/>
            <person name="Coyne M.J."/>
            <person name="Comstock L.E."/>
            <person name="Young S.K."/>
            <person name="Zeng Q."/>
            <person name="Gargeya S."/>
            <person name="Fitzgerald M."/>
            <person name="Haas B."/>
            <person name="Abouelleil A."/>
            <person name="Alvarado L."/>
            <person name="Arachchi H.M."/>
            <person name="Berlin A."/>
            <person name="Chapman S.B."/>
            <person name="Gearin G."/>
            <person name="Goldberg J."/>
            <person name="Griggs A."/>
            <person name="Gujja S."/>
            <person name="Hansen M."/>
            <person name="Heiman D."/>
            <person name="Howarth C."/>
            <person name="Larimer J."/>
            <person name="Lui A."/>
            <person name="MacDonald P.J.P."/>
            <person name="McCowen C."/>
            <person name="Montmayeur A."/>
            <person name="Murphy C."/>
            <person name="Neiman D."/>
            <person name="Pearson M."/>
            <person name="Priest M."/>
            <person name="Roberts A."/>
            <person name="Saif S."/>
            <person name="Shea T."/>
            <person name="Sisk P."/>
            <person name="Stolte C."/>
            <person name="Sykes S."/>
            <person name="Wortman J."/>
            <person name="Nusbaum C."/>
            <person name="Birren B."/>
        </authorList>
    </citation>
    <scope>NUCLEOTIDE SEQUENCE [LARGE SCALE GENOMIC DNA]</scope>
    <source>
        <strain evidence="2 3">CL09T03C24</strain>
    </source>
</reference>
<dbReference type="AlphaFoldDB" id="A0AAD2YJM0"/>
<organism evidence="2 3">
    <name type="scientific">Parabacteroides distasonis CL09T03C24</name>
    <dbReference type="NCBI Taxonomy" id="999417"/>
    <lineage>
        <taxon>Bacteria</taxon>
        <taxon>Pseudomonadati</taxon>
        <taxon>Bacteroidota</taxon>
        <taxon>Bacteroidia</taxon>
        <taxon>Bacteroidales</taxon>
        <taxon>Tannerellaceae</taxon>
        <taxon>Parabacteroides</taxon>
    </lineage>
</organism>
<keyword evidence="1" id="KW-0472">Membrane</keyword>
<dbReference type="EMBL" id="AGZN01000012">
    <property type="protein sequence ID" value="EKN29737.1"/>
    <property type="molecule type" value="Genomic_DNA"/>
</dbReference>
<name>A0AAD2YJM0_PARDI</name>
<evidence type="ECO:0000313" key="3">
    <source>
        <dbReference type="Proteomes" id="UP000006262"/>
    </source>
</evidence>
<feature type="transmembrane region" description="Helical" evidence="1">
    <location>
        <begin position="80"/>
        <end position="103"/>
    </location>
</feature>